<keyword evidence="19" id="KW-1185">Reference proteome</keyword>
<proteinExistence type="inferred from homology"/>
<comment type="function">
    <text evidence="1 17">Catalyzes the conversion of epoxyqueuosine (oQ) to queuosine (Q), which is a hypermodified base found in the wobble positions of tRNA(Asp), tRNA(Asn), tRNA(His) and tRNA(Tyr).</text>
</comment>
<evidence type="ECO:0000256" key="2">
    <source>
        <dbReference type="ARBA" id="ARBA00004691"/>
    </source>
</evidence>
<keyword evidence="13 17" id="KW-1015">Disulfide bond</keyword>
<dbReference type="PANTHER" id="PTHR36701">
    <property type="entry name" value="EPOXYQUEUOSINE REDUCTASE QUEH"/>
    <property type="match status" value="1"/>
</dbReference>
<accession>A0A7H9CFG9</accession>
<protein>
    <recommendedName>
        <fullName evidence="5 17">Epoxyqueuosine reductase QueH</fullName>
        <ecNumber evidence="4 17">1.17.99.6</ecNumber>
    </recommendedName>
    <alternativeName>
        <fullName evidence="15 17">Queuosine biosynthesis protein QueH</fullName>
    </alternativeName>
</protein>
<evidence type="ECO:0000256" key="12">
    <source>
        <dbReference type="ARBA" id="ARBA00023014"/>
    </source>
</evidence>
<keyword evidence="11 17" id="KW-0408">Iron</keyword>
<organism evidence="18 19">
    <name type="scientific">Candidatus Campylobacter infans</name>
    <dbReference type="NCBI Taxonomy" id="2561898"/>
    <lineage>
        <taxon>Bacteria</taxon>
        <taxon>Pseudomonadati</taxon>
        <taxon>Campylobacterota</taxon>
        <taxon>Epsilonproteobacteria</taxon>
        <taxon>Campylobacterales</taxon>
        <taxon>Campylobacteraceae</taxon>
        <taxon>Campylobacter</taxon>
    </lineage>
</organism>
<keyword evidence="8 17" id="KW-0479">Metal-binding</keyword>
<evidence type="ECO:0000256" key="6">
    <source>
        <dbReference type="ARBA" id="ARBA00022485"/>
    </source>
</evidence>
<gene>
    <name evidence="17" type="primary">queH</name>
    <name evidence="18" type="ORF">CINF_0277</name>
</gene>
<keyword evidence="10 17" id="KW-0560">Oxidoreductase</keyword>
<dbReference type="KEGG" id="cinf:CINF_0277"/>
<dbReference type="HAMAP" id="MF_02089">
    <property type="entry name" value="QueH"/>
    <property type="match status" value="1"/>
</dbReference>
<evidence type="ECO:0000313" key="18">
    <source>
        <dbReference type="EMBL" id="QLI04826.1"/>
    </source>
</evidence>
<comment type="catalytic activity">
    <reaction evidence="16 17">
        <text>epoxyqueuosine(34) in tRNA + AH2 = queuosine(34) in tRNA + A + H2O</text>
        <dbReference type="Rhea" id="RHEA:32159"/>
        <dbReference type="Rhea" id="RHEA-COMP:18571"/>
        <dbReference type="Rhea" id="RHEA-COMP:18582"/>
        <dbReference type="ChEBI" id="CHEBI:13193"/>
        <dbReference type="ChEBI" id="CHEBI:15377"/>
        <dbReference type="ChEBI" id="CHEBI:17499"/>
        <dbReference type="ChEBI" id="CHEBI:194431"/>
        <dbReference type="ChEBI" id="CHEBI:194443"/>
        <dbReference type="EC" id="1.17.99.6"/>
    </reaction>
</comment>
<evidence type="ECO:0000256" key="1">
    <source>
        <dbReference type="ARBA" id="ARBA00002268"/>
    </source>
</evidence>
<sequence length="358" mass="41837">MLVHICCSVDSDYFIKKLRQTYPNEPLLAYFYDPNIHPYSEYLLRFSDVKRSCKKLGVPLICGEYDYESWLSDTKGLENEPEKGKRCEYCFDFRVNQSAKKAIELGESTITTTLLMSPKKNFNQLENSLKSVSERYGLKYLAIDFRKGGGTSEQFNNAKKEKLYHQNYCGCLYALNAQRNQNEAWELISPLGAQTQPASIKSRLKLYKKVRKCEKLKQDYELNRVKILNYRLKNARLSFDGVVMDSYFLFYSYINKGFTRFNAVENKNIFYGKDEVWLVSLKHFNHLANFNYKSVRELIYSPPKLKAELHIRKKLCGKNSLNPIIILDKILSAKCEIQIDSVLFHSSVEKLKVKNHKF</sequence>
<dbReference type="InterPro" id="IPR003828">
    <property type="entry name" value="QueH"/>
</dbReference>
<comment type="pathway">
    <text evidence="2 17">tRNA modification; tRNA-queuosine biosynthesis.</text>
</comment>
<reference evidence="18 19" key="1">
    <citation type="submission" date="2020-02" db="EMBL/GenBank/DDBJ databases">
        <title>Complete genome sequence of the novel Campylobacter species Candidatus Campylobacter infans.</title>
        <authorList>
            <person name="Duim B."/>
            <person name="Zomer A."/>
            <person name="van der Graaf L."/>
            <person name="Wagenaar J."/>
        </authorList>
    </citation>
    <scope>NUCLEOTIDE SEQUENCE [LARGE SCALE GENOMIC DNA]</scope>
    <source>
        <strain evidence="18 19">19S00001</strain>
    </source>
</reference>
<feature type="disulfide bond" description="Redox-active" evidence="17">
    <location>
        <begin position="169"/>
        <end position="171"/>
    </location>
</feature>
<keyword evidence="6 17" id="KW-0004">4Fe-4S</keyword>
<dbReference type="EMBL" id="CP049075">
    <property type="protein sequence ID" value="QLI04826.1"/>
    <property type="molecule type" value="Genomic_DNA"/>
</dbReference>
<dbReference type="GO" id="GO:0052693">
    <property type="term" value="F:epoxyqueuosine reductase activity"/>
    <property type="evidence" value="ECO:0007669"/>
    <property type="project" value="UniProtKB-UniRule"/>
</dbReference>
<evidence type="ECO:0000256" key="7">
    <source>
        <dbReference type="ARBA" id="ARBA00022694"/>
    </source>
</evidence>
<dbReference type="GO" id="GO:0008616">
    <property type="term" value="P:tRNA queuosine(34) biosynthetic process"/>
    <property type="evidence" value="ECO:0007669"/>
    <property type="project" value="UniProtKB-UniRule"/>
</dbReference>
<dbReference type="EC" id="1.17.99.6" evidence="4 17"/>
<keyword evidence="9 17" id="KW-0671">Queuosine biosynthesis</keyword>
<keyword evidence="7 17" id="KW-0819">tRNA processing</keyword>
<comment type="similarity">
    <text evidence="3 17">Belongs to the QueH family.</text>
</comment>
<dbReference type="Proteomes" id="UP000509414">
    <property type="component" value="Chromosome"/>
</dbReference>
<evidence type="ECO:0000256" key="17">
    <source>
        <dbReference type="HAMAP-Rule" id="MF_02089"/>
    </source>
</evidence>
<evidence type="ECO:0000256" key="15">
    <source>
        <dbReference type="ARBA" id="ARBA00031446"/>
    </source>
</evidence>
<keyword evidence="12 17" id="KW-0411">Iron-sulfur</keyword>
<name>A0A7H9CFG9_9BACT</name>
<evidence type="ECO:0000256" key="3">
    <source>
        <dbReference type="ARBA" id="ARBA00008207"/>
    </source>
</evidence>
<feature type="binding site" evidence="17">
    <location>
        <position position="7"/>
    </location>
    <ligand>
        <name>[4Fe-4S] cluster</name>
        <dbReference type="ChEBI" id="CHEBI:49883"/>
    </ligand>
</feature>
<dbReference type="Pfam" id="PF02677">
    <property type="entry name" value="QueH"/>
    <property type="match status" value="1"/>
</dbReference>
<dbReference type="PANTHER" id="PTHR36701:SF1">
    <property type="entry name" value="EPOXYQUEUOSINE REDUCTASE QUEH"/>
    <property type="match status" value="1"/>
</dbReference>
<feature type="binding site" evidence="17">
    <location>
        <position position="87"/>
    </location>
    <ligand>
        <name>[4Fe-4S] cluster</name>
        <dbReference type="ChEBI" id="CHEBI:49883"/>
    </ligand>
</feature>
<evidence type="ECO:0000256" key="16">
    <source>
        <dbReference type="ARBA" id="ARBA00047415"/>
    </source>
</evidence>
<evidence type="ECO:0000256" key="9">
    <source>
        <dbReference type="ARBA" id="ARBA00022785"/>
    </source>
</evidence>
<evidence type="ECO:0000256" key="13">
    <source>
        <dbReference type="ARBA" id="ARBA00023157"/>
    </source>
</evidence>
<dbReference type="GO" id="GO:0046872">
    <property type="term" value="F:metal ion binding"/>
    <property type="evidence" value="ECO:0007669"/>
    <property type="project" value="UniProtKB-KW"/>
</dbReference>
<dbReference type="RefSeq" id="WP_179975474.1">
    <property type="nucleotide sequence ID" value="NZ_CP049075.1"/>
</dbReference>
<evidence type="ECO:0000256" key="5">
    <source>
        <dbReference type="ARBA" id="ARBA00016895"/>
    </source>
</evidence>
<dbReference type="UniPathway" id="UPA00392"/>
<keyword evidence="14 17" id="KW-0676">Redox-active center</keyword>
<feature type="binding site" evidence="17">
    <location>
        <position position="6"/>
    </location>
    <ligand>
        <name>[4Fe-4S] cluster</name>
        <dbReference type="ChEBI" id="CHEBI:49883"/>
    </ligand>
</feature>
<evidence type="ECO:0000256" key="4">
    <source>
        <dbReference type="ARBA" id="ARBA00012622"/>
    </source>
</evidence>
<evidence type="ECO:0000256" key="10">
    <source>
        <dbReference type="ARBA" id="ARBA00023002"/>
    </source>
</evidence>
<evidence type="ECO:0000313" key="19">
    <source>
        <dbReference type="Proteomes" id="UP000509414"/>
    </source>
</evidence>
<evidence type="ECO:0000256" key="8">
    <source>
        <dbReference type="ARBA" id="ARBA00022723"/>
    </source>
</evidence>
<evidence type="ECO:0000256" key="11">
    <source>
        <dbReference type="ARBA" id="ARBA00023004"/>
    </source>
</evidence>
<dbReference type="GO" id="GO:0051539">
    <property type="term" value="F:4 iron, 4 sulfur cluster binding"/>
    <property type="evidence" value="ECO:0007669"/>
    <property type="project" value="UniProtKB-UniRule"/>
</dbReference>
<dbReference type="AlphaFoldDB" id="A0A7H9CFG9"/>
<evidence type="ECO:0000256" key="14">
    <source>
        <dbReference type="ARBA" id="ARBA00023284"/>
    </source>
</evidence>
<feature type="binding site" evidence="17">
    <location>
        <position position="90"/>
    </location>
    <ligand>
        <name>[4Fe-4S] cluster</name>
        <dbReference type="ChEBI" id="CHEBI:49883"/>
    </ligand>
</feature>